<keyword evidence="1" id="KW-0812">Transmembrane</keyword>
<comment type="caution">
    <text evidence="2">The sequence shown here is derived from an EMBL/GenBank/DDBJ whole genome shotgun (WGS) entry which is preliminary data.</text>
</comment>
<accession>A0ABP8QYW8</accession>
<keyword evidence="1" id="KW-1133">Transmembrane helix</keyword>
<feature type="transmembrane region" description="Helical" evidence="1">
    <location>
        <begin position="24"/>
        <end position="43"/>
    </location>
</feature>
<gene>
    <name evidence="2" type="ORF">GCM10023191_080700</name>
</gene>
<keyword evidence="3" id="KW-1185">Reference proteome</keyword>
<dbReference type="EMBL" id="BAABHF010000048">
    <property type="protein sequence ID" value="GAA4513521.1"/>
    <property type="molecule type" value="Genomic_DNA"/>
</dbReference>
<evidence type="ECO:0000313" key="2">
    <source>
        <dbReference type="EMBL" id="GAA4513521.1"/>
    </source>
</evidence>
<feature type="transmembrane region" description="Helical" evidence="1">
    <location>
        <begin position="55"/>
        <end position="74"/>
    </location>
</feature>
<proteinExistence type="predicted"/>
<dbReference type="Proteomes" id="UP001500503">
    <property type="component" value="Unassembled WGS sequence"/>
</dbReference>
<name>A0ABP8QYW8_9ACTN</name>
<keyword evidence="1" id="KW-0472">Membrane</keyword>
<sequence length="158" mass="17259">MKTGQSAGLVTFGATRRQLRGQQLWAIPLVIVMWAGVAGLAAARGILTGDAAIDLGVLLVVSVATLLTAPLWVARTAADRSGIRVNHRRPRSLVPWADIAEIQTIRKRNTERVALKLRAGGVRRLHAPYSGLWLANDPDFDDKVDTLRTMWRRHGAPA</sequence>
<evidence type="ECO:0000313" key="3">
    <source>
        <dbReference type="Proteomes" id="UP001500503"/>
    </source>
</evidence>
<evidence type="ECO:0000256" key="1">
    <source>
        <dbReference type="SAM" id="Phobius"/>
    </source>
</evidence>
<protein>
    <recommendedName>
        <fullName evidence="4">PH domain-containing protein</fullName>
    </recommendedName>
</protein>
<reference evidence="3" key="1">
    <citation type="journal article" date="2019" name="Int. J. Syst. Evol. Microbiol.">
        <title>The Global Catalogue of Microorganisms (GCM) 10K type strain sequencing project: providing services to taxonomists for standard genome sequencing and annotation.</title>
        <authorList>
            <consortium name="The Broad Institute Genomics Platform"/>
            <consortium name="The Broad Institute Genome Sequencing Center for Infectious Disease"/>
            <person name="Wu L."/>
            <person name="Ma J."/>
        </authorList>
    </citation>
    <scope>NUCLEOTIDE SEQUENCE [LARGE SCALE GENOMIC DNA]</scope>
    <source>
        <strain evidence="3">JCM 17933</strain>
    </source>
</reference>
<evidence type="ECO:0008006" key="4">
    <source>
        <dbReference type="Google" id="ProtNLM"/>
    </source>
</evidence>
<organism evidence="2 3">
    <name type="scientific">Actinoallomurus oryzae</name>
    <dbReference type="NCBI Taxonomy" id="502180"/>
    <lineage>
        <taxon>Bacteria</taxon>
        <taxon>Bacillati</taxon>
        <taxon>Actinomycetota</taxon>
        <taxon>Actinomycetes</taxon>
        <taxon>Streptosporangiales</taxon>
        <taxon>Thermomonosporaceae</taxon>
        <taxon>Actinoallomurus</taxon>
    </lineage>
</organism>